<dbReference type="STRING" id="1344416.A0A139A9F8"/>
<organism evidence="1 2">
    <name type="scientific">Gonapodya prolifera (strain JEL478)</name>
    <name type="common">Monoblepharis prolifera</name>
    <dbReference type="NCBI Taxonomy" id="1344416"/>
    <lineage>
        <taxon>Eukaryota</taxon>
        <taxon>Fungi</taxon>
        <taxon>Fungi incertae sedis</taxon>
        <taxon>Chytridiomycota</taxon>
        <taxon>Chytridiomycota incertae sedis</taxon>
        <taxon>Monoblepharidomycetes</taxon>
        <taxon>Monoblepharidales</taxon>
        <taxon>Gonapodyaceae</taxon>
        <taxon>Gonapodya</taxon>
    </lineage>
</organism>
<dbReference type="InterPro" id="IPR011044">
    <property type="entry name" value="Quino_amine_DH_bsu"/>
</dbReference>
<keyword evidence="2" id="KW-1185">Reference proteome</keyword>
<dbReference type="Gene3D" id="2.130.10.10">
    <property type="entry name" value="YVTN repeat-like/Quinoprotein amine dehydrogenase"/>
    <property type="match status" value="1"/>
</dbReference>
<dbReference type="AlphaFoldDB" id="A0A139A9F8"/>
<dbReference type="InterPro" id="IPR015943">
    <property type="entry name" value="WD40/YVTN_repeat-like_dom_sf"/>
</dbReference>
<proteinExistence type="predicted"/>
<dbReference type="InterPro" id="IPR049916">
    <property type="entry name" value="WDR72-like"/>
</dbReference>
<dbReference type="OrthoDB" id="338622at2759"/>
<evidence type="ECO:0008006" key="3">
    <source>
        <dbReference type="Google" id="ProtNLM"/>
    </source>
</evidence>
<dbReference type="GO" id="GO:0005737">
    <property type="term" value="C:cytoplasm"/>
    <property type="evidence" value="ECO:0007669"/>
    <property type="project" value="TreeGrafter"/>
</dbReference>
<dbReference type="EMBL" id="KQ965778">
    <property type="protein sequence ID" value="KXS13396.1"/>
    <property type="molecule type" value="Genomic_DNA"/>
</dbReference>
<dbReference type="SUPFAM" id="SSF50969">
    <property type="entry name" value="YVTN repeat-like/Quinoprotein amine dehydrogenase"/>
    <property type="match status" value="1"/>
</dbReference>
<gene>
    <name evidence="1" type="ORF">M427DRAFT_136573</name>
</gene>
<dbReference type="OMA" id="IAIANMP"/>
<protein>
    <recommendedName>
        <fullName evidence="3">WD40 repeat-like protein</fullName>
    </recommendedName>
</protein>
<dbReference type="Proteomes" id="UP000070544">
    <property type="component" value="Unassembled WGS sequence"/>
</dbReference>
<reference evidence="1 2" key="1">
    <citation type="journal article" date="2015" name="Genome Biol. Evol.">
        <title>Phylogenomic analyses indicate that early fungi evolved digesting cell walls of algal ancestors of land plants.</title>
        <authorList>
            <person name="Chang Y."/>
            <person name="Wang S."/>
            <person name="Sekimoto S."/>
            <person name="Aerts A.L."/>
            <person name="Choi C."/>
            <person name="Clum A."/>
            <person name="LaButti K.M."/>
            <person name="Lindquist E.A."/>
            <person name="Yee Ngan C."/>
            <person name="Ohm R.A."/>
            <person name="Salamov A.A."/>
            <person name="Grigoriev I.V."/>
            <person name="Spatafora J.W."/>
            <person name="Berbee M.L."/>
        </authorList>
    </citation>
    <scope>NUCLEOTIDE SEQUENCE [LARGE SCALE GENOMIC DNA]</scope>
    <source>
        <strain evidence="1 2">JEL478</strain>
    </source>
</reference>
<evidence type="ECO:0000313" key="2">
    <source>
        <dbReference type="Proteomes" id="UP000070544"/>
    </source>
</evidence>
<name>A0A139A9F8_GONPJ</name>
<dbReference type="PANTHER" id="PTHR44099:SF4">
    <property type="entry name" value="RABCONNECTIN-3B, ISOFORM A"/>
    <property type="match status" value="1"/>
</dbReference>
<sequence>MGERIGTLMSLTFVVMKRPVVLMPFLAKIVEVIVKPLDPNIPNMRDSLLSSVTPALQDILKTYPAVKFQSSTQRLALGDNTGEVVVFDLKTGAPWQILEGTPKGRTVVSFSPDGKTIAHILPKMQQFVSGNRRPTCLG</sequence>
<accession>A0A139A9F8</accession>
<evidence type="ECO:0000313" key="1">
    <source>
        <dbReference type="EMBL" id="KXS13396.1"/>
    </source>
</evidence>
<dbReference type="PANTHER" id="PTHR44099">
    <property type="entry name" value="RABCONNECTIN-3B, ISOFORM A"/>
    <property type="match status" value="1"/>
</dbReference>